<dbReference type="Proteomes" id="UP000281372">
    <property type="component" value="Unassembled WGS sequence"/>
</dbReference>
<accession>A0A0P9LTG3</accession>
<dbReference type="EMBL" id="LJPX01000147">
    <property type="protein sequence ID" value="KPW78716.1"/>
    <property type="molecule type" value="Genomic_DNA"/>
</dbReference>
<dbReference type="AlphaFoldDB" id="A0A0P9LTG3"/>
<sequence>MRLCRVWDQNEVKIAQIVHAPLLCMIKDIITHNLALKMQPNAHTKGETFLEITLPFTRSW</sequence>
<dbReference type="Proteomes" id="UP000050564">
    <property type="component" value="Unassembled WGS sequence"/>
</dbReference>
<evidence type="ECO:0000313" key="3">
    <source>
        <dbReference type="Proteomes" id="UP000050564"/>
    </source>
</evidence>
<gene>
    <name evidence="1" type="ORF">ALO81_200005</name>
    <name evidence="2" type="ORF">ALQ64_200017</name>
</gene>
<evidence type="ECO:0000313" key="4">
    <source>
        <dbReference type="Proteomes" id="UP000281372"/>
    </source>
</evidence>
<proteinExistence type="predicted"/>
<name>A0A0P9LTG3_PSECA</name>
<protein>
    <submittedName>
        <fullName evidence="1">Uncharacterized protein</fullName>
    </submittedName>
</protein>
<organism evidence="1 3">
    <name type="scientific">Pseudomonas cannabina</name>
    <dbReference type="NCBI Taxonomy" id="86840"/>
    <lineage>
        <taxon>Bacteria</taxon>
        <taxon>Pseudomonadati</taxon>
        <taxon>Pseudomonadota</taxon>
        <taxon>Gammaproteobacteria</taxon>
        <taxon>Pseudomonadales</taxon>
        <taxon>Pseudomonadaceae</taxon>
        <taxon>Pseudomonas</taxon>
    </lineage>
</organism>
<reference evidence="1 3" key="1">
    <citation type="submission" date="2015-09" db="EMBL/GenBank/DDBJ databases">
        <title>Genome announcement of multiple Pseudomonas syringae strains.</title>
        <authorList>
            <person name="Thakur S."/>
            <person name="Wang P.W."/>
            <person name="Gong Y."/>
            <person name="Weir B.S."/>
            <person name="Guttman D.S."/>
        </authorList>
    </citation>
    <scope>NUCLEOTIDE SEQUENCE [LARGE SCALE GENOMIC DNA]</scope>
    <source>
        <strain evidence="1 3">ICMP2823</strain>
    </source>
</reference>
<evidence type="ECO:0000313" key="1">
    <source>
        <dbReference type="EMBL" id="KPW78716.1"/>
    </source>
</evidence>
<evidence type="ECO:0000313" key="2">
    <source>
        <dbReference type="EMBL" id="RMN38291.1"/>
    </source>
</evidence>
<reference evidence="2 4" key="2">
    <citation type="submission" date="2018-08" db="EMBL/GenBank/DDBJ databases">
        <title>Recombination of ecologically and evolutionarily significant loci maintains genetic cohesion in the Pseudomonas syringae species complex.</title>
        <authorList>
            <person name="Dillon M."/>
            <person name="Thakur S."/>
            <person name="Almeida R.N.D."/>
            <person name="Weir B.S."/>
            <person name="Guttman D.S."/>
        </authorList>
    </citation>
    <scope>NUCLEOTIDE SEQUENCE [LARGE SCALE GENOMIC DNA]</scope>
    <source>
        <strain evidence="2 4">ICMP 2821</strain>
    </source>
</reference>
<dbReference type="EMBL" id="RBOW01000176">
    <property type="protein sequence ID" value="RMN38291.1"/>
    <property type="molecule type" value="Genomic_DNA"/>
</dbReference>
<comment type="caution">
    <text evidence="1">The sequence shown here is derived from an EMBL/GenBank/DDBJ whole genome shotgun (WGS) entry which is preliminary data.</text>
</comment>